<organism evidence="9 10">
    <name type="scientific">Rhodococcus koreensis</name>
    <dbReference type="NCBI Taxonomy" id="99653"/>
    <lineage>
        <taxon>Bacteria</taxon>
        <taxon>Bacillati</taxon>
        <taxon>Actinomycetota</taxon>
        <taxon>Actinomycetes</taxon>
        <taxon>Mycobacteriales</taxon>
        <taxon>Nocardiaceae</taxon>
        <taxon>Rhodococcus</taxon>
    </lineage>
</organism>
<keyword evidence="2 7" id="KW-1003">Cell membrane</keyword>
<evidence type="ECO:0000313" key="9">
    <source>
        <dbReference type="EMBL" id="SED48657.1"/>
    </source>
</evidence>
<dbReference type="EMBL" id="FNSV01000005">
    <property type="protein sequence ID" value="SED48657.1"/>
    <property type="molecule type" value="Genomic_DNA"/>
</dbReference>
<dbReference type="AlphaFoldDB" id="A0A1H5B2R1"/>
<evidence type="ECO:0000256" key="7">
    <source>
        <dbReference type="HAMAP-Rule" id="MF_01147"/>
    </source>
</evidence>
<feature type="transmembrane region" description="Helical" evidence="7">
    <location>
        <begin position="125"/>
        <end position="145"/>
    </location>
</feature>
<comment type="function">
    <text evidence="7">Catalyzes the transfer of the diacylglyceryl group from phosphatidylglycerol to the sulfhydryl group of the N-terminal cysteine of a prolipoprotein, the first step in the formation of mature lipoproteins.</text>
</comment>
<feature type="compositionally biased region" description="Low complexity" evidence="8">
    <location>
        <begin position="337"/>
        <end position="350"/>
    </location>
</feature>
<dbReference type="InterPro" id="IPR001640">
    <property type="entry name" value="Lgt"/>
</dbReference>
<protein>
    <recommendedName>
        <fullName evidence="7">Phosphatidylglycerol--prolipoprotein diacylglyceryl transferase</fullName>
        <ecNumber evidence="7">2.5.1.145</ecNumber>
    </recommendedName>
</protein>
<evidence type="ECO:0000256" key="5">
    <source>
        <dbReference type="ARBA" id="ARBA00022989"/>
    </source>
</evidence>
<evidence type="ECO:0000256" key="2">
    <source>
        <dbReference type="ARBA" id="ARBA00022475"/>
    </source>
</evidence>
<proteinExistence type="inferred from homology"/>
<feature type="compositionally biased region" description="Low complexity" evidence="8">
    <location>
        <begin position="299"/>
        <end position="310"/>
    </location>
</feature>
<dbReference type="PROSITE" id="PS01311">
    <property type="entry name" value="LGT"/>
    <property type="match status" value="1"/>
</dbReference>
<dbReference type="HAMAP" id="MF_01147">
    <property type="entry name" value="Lgt"/>
    <property type="match status" value="1"/>
</dbReference>
<feature type="binding site" evidence="7">
    <location>
        <position position="146"/>
    </location>
    <ligand>
        <name>a 1,2-diacyl-sn-glycero-3-phospho-(1'-sn-glycerol)</name>
        <dbReference type="ChEBI" id="CHEBI:64716"/>
    </ligand>
</feature>
<accession>A0A1H5B2R1</accession>
<keyword evidence="4 7" id="KW-0812">Transmembrane</keyword>
<gene>
    <name evidence="7" type="primary">lgt</name>
    <name evidence="9" type="ORF">SAMN04490239_8473</name>
</gene>
<dbReference type="GO" id="GO:0008961">
    <property type="term" value="F:phosphatidylglycerol-prolipoprotein diacylglyceryl transferase activity"/>
    <property type="evidence" value="ECO:0007669"/>
    <property type="project" value="UniProtKB-UniRule"/>
</dbReference>
<keyword evidence="5 7" id="KW-1133">Transmembrane helix</keyword>
<name>A0A1H5B2R1_9NOCA</name>
<dbReference type="RefSeq" id="WP_072945216.1">
    <property type="nucleotide sequence ID" value="NZ_FNSV01000005.1"/>
</dbReference>
<comment type="similarity">
    <text evidence="1 7">Belongs to the Lgt family.</text>
</comment>
<comment type="catalytic activity">
    <reaction evidence="7">
        <text>L-cysteinyl-[prolipoprotein] + a 1,2-diacyl-sn-glycero-3-phospho-(1'-sn-glycerol) = an S-1,2-diacyl-sn-glyceryl-L-cysteinyl-[prolipoprotein] + sn-glycerol 1-phosphate + H(+)</text>
        <dbReference type="Rhea" id="RHEA:56712"/>
        <dbReference type="Rhea" id="RHEA-COMP:14679"/>
        <dbReference type="Rhea" id="RHEA-COMP:14680"/>
        <dbReference type="ChEBI" id="CHEBI:15378"/>
        <dbReference type="ChEBI" id="CHEBI:29950"/>
        <dbReference type="ChEBI" id="CHEBI:57685"/>
        <dbReference type="ChEBI" id="CHEBI:64716"/>
        <dbReference type="ChEBI" id="CHEBI:140658"/>
        <dbReference type="EC" id="2.5.1.145"/>
    </reaction>
</comment>
<feature type="compositionally biased region" description="Basic and acidic residues" evidence="8">
    <location>
        <begin position="311"/>
        <end position="324"/>
    </location>
</feature>
<evidence type="ECO:0000313" key="10">
    <source>
        <dbReference type="Proteomes" id="UP000183561"/>
    </source>
</evidence>
<keyword evidence="9" id="KW-0449">Lipoprotein</keyword>
<feature type="transmembrane region" description="Helical" evidence="7">
    <location>
        <begin position="254"/>
        <end position="276"/>
    </location>
</feature>
<dbReference type="PANTHER" id="PTHR30589:SF0">
    <property type="entry name" value="PHOSPHATIDYLGLYCEROL--PROLIPOPROTEIN DIACYLGLYCERYL TRANSFERASE"/>
    <property type="match status" value="1"/>
</dbReference>
<dbReference type="OrthoDB" id="871140at2"/>
<evidence type="ECO:0000256" key="3">
    <source>
        <dbReference type="ARBA" id="ARBA00022679"/>
    </source>
</evidence>
<reference evidence="10" key="1">
    <citation type="submission" date="2016-10" db="EMBL/GenBank/DDBJ databases">
        <authorList>
            <person name="Varghese N."/>
            <person name="Submissions S."/>
        </authorList>
    </citation>
    <scope>NUCLEOTIDE SEQUENCE [LARGE SCALE GENOMIC DNA]</scope>
    <source>
        <strain evidence="10">DSM 44498</strain>
    </source>
</reference>
<feature type="transmembrane region" description="Helical" evidence="7">
    <location>
        <begin position="223"/>
        <end position="242"/>
    </location>
</feature>
<feature type="region of interest" description="Disordered" evidence="8">
    <location>
        <begin position="285"/>
        <end position="360"/>
    </location>
</feature>
<comment type="pathway">
    <text evidence="7">Protein modification; lipoprotein biosynthesis (diacylglyceryl transfer).</text>
</comment>
<dbReference type="EC" id="2.5.1.145" evidence="7"/>
<feature type="transmembrane region" description="Helical" evidence="7">
    <location>
        <begin position="98"/>
        <end position="118"/>
    </location>
</feature>
<sequence length="360" mass="38601">MTSTVDVLAYIPSPPQGVWYVGPVALRAYALFIIVGIVVAIVWGDRRWVARGGEKGTVLDIAIWAVPFGLIGGRLYHVMTDWPTYFGEGGDPVDALKVWQGGLGIWGAVALGGVGAWIGCRRRGIPLPALGDAVAPAILLAQAIGRLGNYFNQELYGRETDVPWGLEIFERRNDVGQVSPQLIDGVSTVEVAFVVHPTFLYEALWNVLIVILLVWVDRRFRIGHGRLFALYVAGYCAGRFWIELMRSDHASLIAGVRVNSFTSALVFVAAVVYFFAATKGREDPADLRPVDGEPVADGTAPAEPDETAPAKGEKKVEGRDEDGKASASESVSDDKAASTASAGGDAGTKTIDSKKDDAND</sequence>
<feature type="transmembrane region" description="Helical" evidence="7">
    <location>
        <begin position="199"/>
        <end position="216"/>
    </location>
</feature>
<keyword evidence="6 7" id="KW-0472">Membrane</keyword>
<feature type="transmembrane region" description="Helical" evidence="7">
    <location>
        <begin position="20"/>
        <end position="44"/>
    </location>
</feature>
<keyword evidence="10" id="KW-1185">Reference proteome</keyword>
<evidence type="ECO:0000256" key="1">
    <source>
        <dbReference type="ARBA" id="ARBA00007150"/>
    </source>
</evidence>
<evidence type="ECO:0000256" key="8">
    <source>
        <dbReference type="SAM" id="MobiDB-lite"/>
    </source>
</evidence>
<feature type="compositionally biased region" description="Basic and acidic residues" evidence="8">
    <location>
        <begin position="351"/>
        <end position="360"/>
    </location>
</feature>
<keyword evidence="3 7" id="KW-0808">Transferase</keyword>
<dbReference type="GO" id="GO:0042158">
    <property type="term" value="P:lipoprotein biosynthetic process"/>
    <property type="evidence" value="ECO:0007669"/>
    <property type="project" value="UniProtKB-UniRule"/>
</dbReference>
<dbReference type="GO" id="GO:0005886">
    <property type="term" value="C:plasma membrane"/>
    <property type="evidence" value="ECO:0007669"/>
    <property type="project" value="UniProtKB-SubCell"/>
</dbReference>
<dbReference type="NCBIfam" id="TIGR00544">
    <property type="entry name" value="lgt"/>
    <property type="match status" value="1"/>
</dbReference>
<dbReference type="UniPathway" id="UPA00664"/>
<dbReference type="PANTHER" id="PTHR30589">
    <property type="entry name" value="PROLIPOPROTEIN DIACYLGLYCERYL TRANSFERASE"/>
    <property type="match status" value="1"/>
</dbReference>
<dbReference type="Pfam" id="PF01790">
    <property type="entry name" value="LGT"/>
    <property type="match status" value="1"/>
</dbReference>
<evidence type="ECO:0000256" key="4">
    <source>
        <dbReference type="ARBA" id="ARBA00022692"/>
    </source>
</evidence>
<evidence type="ECO:0000256" key="6">
    <source>
        <dbReference type="ARBA" id="ARBA00023136"/>
    </source>
</evidence>
<feature type="transmembrane region" description="Helical" evidence="7">
    <location>
        <begin position="56"/>
        <end position="78"/>
    </location>
</feature>
<comment type="subcellular location">
    <subcellularLocation>
        <location evidence="7">Cell membrane</location>
        <topology evidence="7">Multi-pass membrane protein</topology>
    </subcellularLocation>
</comment>
<dbReference type="Proteomes" id="UP000183561">
    <property type="component" value="Unassembled WGS sequence"/>
</dbReference>